<dbReference type="EMBL" id="FJOG01000005">
    <property type="protein sequence ID" value="CZR54961.1"/>
    <property type="molecule type" value="Genomic_DNA"/>
</dbReference>
<organism evidence="2 3">
    <name type="scientific">Phialocephala subalpina</name>
    <dbReference type="NCBI Taxonomy" id="576137"/>
    <lineage>
        <taxon>Eukaryota</taxon>
        <taxon>Fungi</taxon>
        <taxon>Dikarya</taxon>
        <taxon>Ascomycota</taxon>
        <taxon>Pezizomycotina</taxon>
        <taxon>Leotiomycetes</taxon>
        <taxon>Helotiales</taxon>
        <taxon>Mollisiaceae</taxon>
        <taxon>Phialocephala</taxon>
        <taxon>Phialocephala fortinii species complex</taxon>
    </lineage>
</organism>
<feature type="region of interest" description="Disordered" evidence="1">
    <location>
        <begin position="1095"/>
        <end position="1120"/>
    </location>
</feature>
<dbReference type="AlphaFoldDB" id="A0A1L7WQD1"/>
<feature type="compositionally biased region" description="Low complexity" evidence="1">
    <location>
        <begin position="1100"/>
        <end position="1113"/>
    </location>
</feature>
<accession>A0A1L7WQD1</accession>
<feature type="region of interest" description="Disordered" evidence="1">
    <location>
        <begin position="332"/>
        <end position="386"/>
    </location>
</feature>
<evidence type="ECO:0000256" key="1">
    <source>
        <dbReference type="SAM" id="MobiDB-lite"/>
    </source>
</evidence>
<keyword evidence="3" id="KW-1185">Reference proteome</keyword>
<reference evidence="2 3" key="1">
    <citation type="submission" date="2016-03" db="EMBL/GenBank/DDBJ databases">
        <authorList>
            <person name="Ploux O."/>
        </authorList>
    </citation>
    <scope>NUCLEOTIDE SEQUENCE [LARGE SCALE GENOMIC DNA]</scope>
    <source>
        <strain evidence="2 3">UAMH 11012</strain>
    </source>
</reference>
<feature type="compositionally biased region" description="Polar residues" evidence="1">
    <location>
        <begin position="177"/>
        <end position="188"/>
    </location>
</feature>
<sequence length="1135" mass="127743">MASPEESRPIESEASSRQDRTTTRLGRFNQRMKERVSRLGLTLRRRVRAQETVQDAQTSVVAISEQDEMASRIPERRAEWFELESPPQSSYMLMRTPQRIVPRQQINSQHTSVSQAHPLVNPRLENARPAIPPLANPPPNRWLTLLPTTRSQVSTTVVVDPLVEQRQTTRNSDDSENQPASEQYDLSSVQTSQPLILMDFVDIPVVDDDVVVEIGLGDVEDQFPAAASEDVLSRTRSVDDASSNAPVPTQAVASGVQSWALGGDAFLEPEERTLDGSPTSPSMQFFSDDLAGIQYSNLEPPISGDRWPDRADSCSETGDDVSVITEGYVERSSDDTYLHNSEGASSHRSLDPSTVNGASVGIGSSVGENPGYSSLDTSEGPSSSRLLNPKKYFDELEMLERGTYERSALKIHMDWKGRQFFKVAEATFSWYDPYSSIDETSLYSRFKLAWESGQESLAVKIWYLFHCYRAMRNIFSNAVKLQREGYCSAYISLLNMESGRRGNCVRLIPLEVSEIGDLGLVFRDTVKKIDNAKEINEMLLTQRTEPLTSLCRVLLSRLDLDVGEATSIRTWVTTVQVLDLAILTYSGAHIEPFDERYLIGQTEFSLPMPLELESFEYEDIQGPPTVICRRRSLECLDAFLRGQQVWVFSLSSMDHGSEGRLHLVTDVDTFADVWGPLWKEHSSKEAKQIVRYRVGHGHIVPWPCQSGLTIEPGEIYCHWVAATEAYDTPEKRFDGSETLVIGAPHVTLALNCSCLNRRIKQHLNEYGLIQPLATSDPSRYVDSETVEVQAGVPAKGFVGKIGRTWKRREGHFQRTALMEAWDHPEMGQLDPAMLEHRYGLEISLSTHNARKARLIRLLGSPSMLEYLRPFPWLNIECRTAYIDAIRSRDHRAFRRLWYNPNLTAGWQENIRKAVCWCLKALSETGVGTKEEQNTLYVIWIPAEGHRHLALLKQPKHKWSGFLKDSKVYFTMAVATDRCLEFPYDGGRLCGTRGHSVFETELIVNESMKPDGLEKRSPREFEGGSECSWSVSQLGRGTFQMGERGAFYSIRRIGPGSLLVKWDGAKIQQAKAKLTNGVFNKPISRHQEYIQDDTELDRMPNGANGTNAVNGARASTHENSRVKPLRVFVTSDSKTP</sequence>
<feature type="compositionally biased region" description="Basic and acidic residues" evidence="1">
    <location>
        <begin position="1"/>
        <end position="22"/>
    </location>
</feature>
<dbReference type="OrthoDB" id="428577at2759"/>
<feature type="compositionally biased region" description="Polar residues" evidence="1">
    <location>
        <begin position="371"/>
        <end position="386"/>
    </location>
</feature>
<feature type="region of interest" description="Disordered" evidence="1">
    <location>
        <begin position="299"/>
        <end position="318"/>
    </location>
</feature>
<name>A0A1L7WQD1_9HELO</name>
<evidence type="ECO:0000313" key="3">
    <source>
        <dbReference type="Proteomes" id="UP000184330"/>
    </source>
</evidence>
<gene>
    <name evidence="2" type="ORF">PAC_04846</name>
</gene>
<dbReference type="Proteomes" id="UP000184330">
    <property type="component" value="Unassembled WGS sequence"/>
</dbReference>
<feature type="region of interest" description="Disordered" evidence="1">
    <location>
        <begin position="1"/>
        <end position="29"/>
    </location>
</feature>
<feature type="region of interest" description="Disordered" evidence="1">
    <location>
        <begin position="159"/>
        <end position="188"/>
    </location>
</feature>
<evidence type="ECO:0000313" key="2">
    <source>
        <dbReference type="EMBL" id="CZR54961.1"/>
    </source>
</evidence>
<feature type="compositionally biased region" description="Polar residues" evidence="1">
    <location>
        <begin position="338"/>
        <end position="357"/>
    </location>
</feature>
<proteinExistence type="predicted"/>
<protein>
    <submittedName>
        <fullName evidence="2">Uncharacterized protein</fullName>
    </submittedName>
</protein>